<dbReference type="Proteomes" id="UP000430345">
    <property type="component" value="Unassembled WGS sequence"/>
</dbReference>
<dbReference type="InterPro" id="IPR025642">
    <property type="entry name" value="DUF4342"/>
</dbReference>
<keyword evidence="3" id="KW-1185">Reference proteome</keyword>
<dbReference type="Gene3D" id="1.10.8.10">
    <property type="entry name" value="DNA helicase RuvA subunit, C-terminal domain"/>
    <property type="match status" value="1"/>
</dbReference>
<accession>A0A6I1MHB8</accession>
<evidence type="ECO:0000259" key="1">
    <source>
        <dbReference type="Pfam" id="PF14242"/>
    </source>
</evidence>
<evidence type="ECO:0000313" key="3">
    <source>
        <dbReference type="Proteomes" id="UP000430345"/>
    </source>
</evidence>
<dbReference type="CDD" id="cd14360">
    <property type="entry name" value="UBA_NAC_like_bac"/>
    <property type="match status" value="1"/>
</dbReference>
<dbReference type="SUPFAM" id="SSF46934">
    <property type="entry name" value="UBA-like"/>
    <property type="match status" value="1"/>
</dbReference>
<dbReference type="AlphaFoldDB" id="A0A6I1MHB8"/>
<organism evidence="2 3">
    <name type="scientific">Clostridium tarantellae</name>
    <dbReference type="NCBI Taxonomy" id="39493"/>
    <lineage>
        <taxon>Bacteria</taxon>
        <taxon>Bacillati</taxon>
        <taxon>Bacillota</taxon>
        <taxon>Clostridia</taxon>
        <taxon>Eubacteriales</taxon>
        <taxon>Clostridiaceae</taxon>
        <taxon>Clostridium</taxon>
    </lineage>
</organism>
<proteinExistence type="predicted"/>
<gene>
    <name evidence="2" type="ORF">GBZ86_00450</name>
</gene>
<protein>
    <submittedName>
        <fullName evidence="2">DUF4342 domain-containing protein</fullName>
    </submittedName>
</protein>
<dbReference type="Pfam" id="PF14242">
    <property type="entry name" value="DUF4342"/>
    <property type="match status" value="1"/>
</dbReference>
<comment type="caution">
    <text evidence="2">The sequence shown here is derived from an EMBL/GenBank/DDBJ whole genome shotgun (WGS) entry which is preliminary data.</text>
</comment>
<dbReference type="RefSeq" id="WP_152886700.1">
    <property type="nucleotide sequence ID" value="NZ_WHJC01000002.1"/>
</dbReference>
<dbReference type="OrthoDB" id="129626at2"/>
<sequence length="211" mass="23752">MSDITLEKVDQIIDRTYVTYAEAKEALEKCNGDVLEALIYIENKQKEEYENKCEQKSEIAVETLDDLKLWLKDILKKGNISRVKIKKNDKTLVDIPVNAGLAAGAIALLYPPVLAVGVVTAVATKLVIEITKVDGTVEIVNKIVKNATKDFTKKAKTLANEVKDKTSDFKESIKNDLTEKNNKQVKDNSKTYNLDNESNFTYTVNFEEMEK</sequence>
<dbReference type="InterPro" id="IPR009060">
    <property type="entry name" value="UBA-like_sf"/>
</dbReference>
<feature type="domain" description="DUF4342" evidence="1">
    <location>
        <begin position="56"/>
        <end position="132"/>
    </location>
</feature>
<name>A0A6I1MHB8_9CLOT</name>
<evidence type="ECO:0000313" key="2">
    <source>
        <dbReference type="EMBL" id="MPQ42234.1"/>
    </source>
</evidence>
<dbReference type="EMBL" id="WHJC01000002">
    <property type="protein sequence ID" value="MPQ42234.1"/>
    <property type="molecule type" value="Genomic_DNA"/>
</dbReference>
<reference evidence="2 3" key="1">
    <citation type="submission" date="2019-10" db="EMBL/GenBank/DDBJ databases">
        <title>The Genome Sequence of Clostridium tarantellae Isolated from Fish Brain.</title>
        <authorList>
            <person name="Bano L."/>
            <person name="Kiel M."/>
            <person name="Sales G."/>
            <person name="Doxey A.C."/>
            <person name="Mansfield M.J."/>
            <person name="Schiavone M."/>
            <person name="Rossetto O."/>
            <person name="Pirazzini M."/>
            <person name="Dobrindt U."/>
            <person name="Montecucco C."/>
        </authorList>
    </citation>
    <scope>NUCLEOTIDE SEQUENCE [LARGE SCALE GENOMIC DNA]</scope>
    <source>
        <strain evidence="2 3">DSM 3997</strain>
    </source>
</reference>